<dbReference type="RefSeq" id="WP_012923156.1">
    <property type="nucleotide sequence ID" value="NC_013729.1"/>
</dbReference>
<name>D2PNB8_KRIFD</name>
<dbReference type="eggNOG" id="ENOG50321BI">
    <property type="taxonomic scope" value="Bacteria"/>
</dbReference>
<reference evidence="2" key="1">
    <citation type="submission" date="2009-09" db="EMBL/GenBank/DDBJ databases">
        <title>The complete genome of Kribbella flavida DSM 17836.</title>
        <authorList>
            <consortium name="US DOE Joint Genome Institute (JGI-PGF)"/>
            <person name="Lucas S."/>
            <person name="Copeland A."/>
            <person name="Lapidus A."/>
            <person name="Glavina del Rio T."/>
            <person name="Dalin E."/>
            <person name="Tice H."/>
            <person name="Bruce D."/>
            <person name="Goodwin L."/>
            <person name="Pitluck S."/>
            <person name="Kyrpides N."/>
            <person name="Mavromatis K."/>
            <person name="Ivanova N."/>
            <person name="Saunders E."/>
            <person name="Brettin T."/>
            <person name="Detter J.C."/>
            <person name="Han C."/>
            <person name="Larimer F."/>
            <person name="Land M."/>
            <person name="Hauser L."/>
            <person name="Markowitz V."/>
            <person name="Cheng J.-F."/>
            <person name="Hugenholtz P."/>
            <person name="Woyke T."/>
            <person name="Wu D."/>
            <person name="Pukall R."/>
            <person name="Klenk H.-P."/>
            <person name="Eisen J.A."/>
        </authorList>
    </citation>
    <scope>NUCLEOTIDE SEQUENCE [LARGE SCALE GENOMIC DNA]</scope>
    <source>
        <strain evidence="2">DSM 17836 / JCM 10339 / NBRC 14399</strain>
    </source>
</reference>
<dbReference type="HOGENOM" id="CLU_1060958_0_0_11"/>
<dbReference type="OrthoDB" id="61821at2"/>
<sequence length="283" mass="31983">MRVLDIEISPDLLASWVGWLAPDRQLFFVTADQAKQWGLPLDPTEPDQNLRDTYRRFWVDKGLKSVWLDEAAFFGLPRETRAELVRAQVTHERSAVPTVRAWRDELGPAIAQQADGHRFVWWKSVLRDSAAVVLSRLLSQQYGPSRHRAVPAEVWNAAAPLLPRVRELAGTFANGSGPNCFGTVMAAAGVEGAAEQWMQREPFEQWLQEHTTRGGDDAVPGTVLVWRDSEHAVQHAAVTLGPGWTFHKPNQTWSGPRKVRTTQEVIKSNRASGRYLHRYTIHR</sequence>
<organism evidence="1 2">
    <name type="scientific">Kribbella flavida (strain DSM 17836 / JCM 10339 / NBRC 14399)</name>
    <dbReference type="NCBI Taxonomy" id="479435"/>
    <lineage>
        <taxon>Bacteria</taxon>
        <taxon>Bacillati</taxon>
        <taxon>Actinomycetota</taxon>
        <taxon>Actinomycetes</taxon>
        <taxon>Propionibacteriales</taxon>
        <taxon>Kribbellaceae</taxon>
        <taxon>Kribbella</taxon>
    </lineage>
</organism>
<reference evidence="1 2" key="2">
    <citation type="journal article" date="2010" name="Stand. Genomic Sci.">
        <title>Complete genome sequence of Kribbella flavida type strain (IFO 14399).</title>
        <authorList>
            <person name="Pukall R."/>
            <person name="Lapidus A."/>
            <person name="Glavina Del Rio T."/>
            <person name="Copeland A."/>
            <person name="Tice H."/>
            <person name="Cheng J.-F."/>
            <person name="Lucas S."/>
            <person name="Chen F."/>
            <person name="Nolan M."/>
            <person name="LaButti K."/>
            <person name="Pati A."/>
            <person name="Ivanova N."/>
            <person name="Mavrommatis K."/>
            <person name="Mikhailova N."/>
            <person name="Pitluck S."/>
            <person name="Bruce D."/>
            <person name="Goodwin L."/>
            <person name="Land M."/>
            <person name="Hauser L."/>
            <person name="Chang Y.-J."/>
            <person name="Jeffries C.D."/>
            <person name="Chen A."/>
            <person name="Palaniappan K."/>
            <person name="Chain P."/>
            <person name="Rohde M."/>
            <person name="Goeker M."/>
            <person name="Bristow J."/>
            <person name="Eisen J.A."/>
            <person name="Markowitz V."/>
            <person name="Hugenholtz P."/>
            <person name="Kyrpides N.C."/>
            <person name="Klenk H.-P."/>
            <person name="Brettin T."/>
        </authorList>
    </citation>
    <scope>NUCLEOTIDE SEQUENCE [LARGE SCALE GENOMIC DNA]</scope>
    <source>
        <strain evidence="2">DSM 17836 / JCM 10339 / NBRC 14399</strain>
    </source>
</reference>
<proteinExistence type="predicted"/>
<evidence type="ECO:0000313" key="1">
    <source>
        <dbReference type="EMBL" id="ADB34602.1"/>
    </source>
</evidence>
<dbReference type="Proteomes" id="UP000007967">
    <property type="component" value="Chromosome"/>
</dbReference>
<accession>D2PNB8</accession>
<dbReference type="KEGG" id="kfl:Kfla_5596"/>
<evidence type="ECO:0000313" key="2">
    <source>
        <dbReference type="Proteomes" id="UP000007967"/>
    </source>
</evidence>
<gene>
    <name evidence="1" type="ordered locus">Kfla_5596</name>
</gene>
<dbReference type="AlphaFoldDB" id="D2PNB8"/>
<keyword evidence="2" id="KW-1185">Reference proteome</keyword>
<dbReference type="EMBL" id="CP001736">
    <property type="protein sequence ID" value="ADB34602.1"/>
    <property type="molecule type" value="Genomic_DNA"/>
</dbReference>
<protein>
    <submittedName>
        <fullName evidence="1">Uncharacterized protein</fullName>
    </submittedName>
</protein>